<evidence type="ECO:0000313" key="1">
    <source>
        <dbReference type="EMBL" id="JAD96886.1"/>
    </source>
</evidence>
<name>A0A0A9EA10_ARUDO</name>
<proteinExistence type="predicted"/>
<reference evidence="1" key="2">
    <citation type="journal article" date="2015" name="Data Brief">
        <title>Shoot transcriptome of the giant reed, Arundo donax.</title>
        <authorList>
            <person name="Barrero R.A."/>
            <person name="Guerrero F.D."/>
            <person name="Moolhuijzen P."/>
            <person name="Goolsby J.A."/>
            <person name="Tidwell J."/>
            <person name="Bellgard S.E."/>
            <person name="Bellgard M.I."/>
        </authorList>
    </citation>
    <scope>NUCLEOTIDE SEQUENCE</scope>
    <source>
        <tissue evidence="1">Shoot tissue taken approximately 20 cm above the soil surface</tissue>
    </source>
</reference>
<protein>
    <submittedName>
        <fullName evidence="1">Uncharacterized protein</fullName>
    </submittedName>
</protein>
<dbReference type="EMBL" id="GBRH01201009">
    <property type="protein sequence ID" value="JAD96886.1"/>
    <property type="molecule type" value="Transcribed_RNA"/>
</dbReference>
<accession>A0A0A9EA10</accession>
<organism evidence="1">
    <name type="scientific">Arundo donax</name>
    <name type="common">Giant reed</name>
    <name type="synonym">Donax arundinaceus</name>
    <dbReference type="NCBI Taxonomy" id="35708"/>
    <lineage>
        <taxon>Eukaryota</taxon>
        <taxon>Viridiplantae</taxon>
        <taxon>Streptophyta</taxon>
        <taxon>Embryophyta</taxon>
        <taxon>Tracheophyta</taxon>
        <taxon>Spermatophyta</taxon>
        <taxon>Magnoliopsida</taxon>
        <taxon>Liliopsida</taxon>
        <taxon>Poales</taxon>
        <taxon>Poaceae</taxon>
        <taxon>PACMAD clade</taxon>
        <taxon>Arundinoideae</taxon>
        <taxon>Arundineae</taxon>
        <taxon>Arundo</taxon>
    </lineage>
</organism>
<sequence length="42" mass="4882">MAVTNPASTPARQTSVTISYYRSRRRFLVINSTPSIFKYRML</sequence>
<dbReference type="AlphaFoldDB" id="A0A0A9EA10"/>
<reference evidence="1" key="1">
    <citation type="submission" date="2014-09" db="EMBL/GenBank/DDBJ databases">
        <authorList>
            <person name="Magalhaes I.L.F."/>
            <person name="Oliveira U."/>
            <person name="Santos F.R."/>
            <person name="Vidigal T.H.D.A."/>
            <person name="Brescovit A.D."/>
            <person name="Santos A.J."/>
        </authorList>
    </citation>
    <scope>NUCLEOTIDE SEQUENCE</scope>
    <source>
        <tissue evidence="1">Shoot tissue taken approximately 20 cm above the soil surface</tissue>
    </source>
</reference>